<keyword evidence="10" id="KW-1185">Reference proteome</keyword>
<accession>A0A4R1BJJ7</accession>
<dbReference type="GO" id="GO:0004590">
    <property type="term" value="F:orotidine-5'-phosphate decarboxylase activity"/>
    <property type="evidence" value="ECO:0007669"/>
    <property type="project" value="UniProtKB-UniRule"/>
</dbReference>
<dbReference type="GO" id="GO:0044205">
    <property type="term" value="P:'de novo' UMP biosynthetic process"/>
    <property type="evidence" value="ECO:0007669"/>
    <property type="project" value="UniProtKB-UniPathway"/>
</dbReference>
<dbReference type="InterPro" id="IPR011060">
    <property type="entry name" value="RibuloseP-bd_barrel"/>
</dbReference>
<dbReference type="Proteomes" id="UP000295334">
    <property type="component" value="Unassembled WGS sequence"/>
</dbReference>
<evidence type="ECO:0000313" key="10">
    <source>
        <dbReference type="Proteomes" id="UP000295334"/>
    </source>
</evidence>
<dbReference type="AlphaFoldDB" id="A0A4R1BJJ7"/>
<dbReference type="Pfam" id="PF00215">
    <property type="entry name" value="OMPdecase"/>
    <property type="match status" value="1"/>
</dbReference>
<dbReference type="RefSeq" id="WP_131447315.1">
    <property type="nucleotide sequence ID" value="NZ_SJZI01000008.1"/>
</dbReference>
<evidence type="ECO:0000256" key="4">
    <source>
        <dbReference type="ARBA" id="ARBA00022975"/>
    </source>
</evidence>
<dbReference type="EC" id="4.1.1.23" evidence="7"/>
<evidence type="ECO:0000256" key="2">
    <source>
        <dbReference type="ARBA" id="ARBA00008847"/>
    </source>
</evidence>
<dbReference type="InterPro" id="IPR013785">
    <property type="entry name" value="Aldolase_TIM"/>
</dbReference>
<reference evidence="9 10" key="1">
    <citation type="submission" date="2019-03" db="EMBL/GenBank/DDBJ databases">
        <authorList>
            <person name="Kim M.K.M."/>
        </authorList>
    </citation>
    <scope>NUCLEOTIDE SEQUENCE [LARGE SCALE GENOMIC DNA]</scope>
    <source>
        <strain evidence="9 10">17J68-12</strain>
    </source>
</reference>
<dbReference type="InterPro" id="IPR011995">
    <property type="entry name" value="OMPdecase_type-2"/>
</dbReference>
<evidence type="ECO:0000256" key="5">
    <source>
        <dbReference type="ARBA" id="ARBA00023239"/>
    </source>
</evidence>
<comment type="catalytic activity">
    <reaction evidence="6">
        <text>orotidine 5'-phosphate + H(+) = UMP + CO2</text>
        <dbReference type="Rhea" id="RHEA:11596"/>
        <dbReference type="ChEBI" id="CHEBI:15378"/>
        <dbReference type="ChEBI" id="CHEBI:16526"/>
        <dbReference type="ChEBI" id="CHEBI:57538"/>
        <dbReference type="ChEBI" id="CHEBI:57865"/>
        <dbReference type="EC" id="4.1.1.23"/>
    </reaction>
</comment>
<dbReference type="Gene3D" id="3.20.20.70">
    <property type="entry name" value="Aldolase class I"/>
    <property type="match status" value="1"/>
</dbReference>
<gene>
    <name evidence="9" type="primary">pyrF</name>
    <name evidence="9" type="ORF">EPD60_04595</name>
</gene>
<keyword evidence="3" id="KW-0210">Decarboxylase</keyword>
<sequence>MTRQQLIDQIFSKGTYLCVGLDTDPEKLPEHLKGRPDAVFEFNKAIIDATLAYCVAYKINTAFYEAQGLKGWDAMERTVRYIPDTHFRIADAKRGDIGNTSTQYAKAFFEAMPFDAITVAPYMGADSVLPFLEYENKWTILLGLTSNSGARDFELLDCSRSQDVLVDGVHTQPTEHGKLFEFVLRKGNEWGSAGNLMFVVGATQADAFARIRELTPDHFYLVPGVGAQGGSLKDISEQALNKDCGLLVNASRAIIYASEKEDFAQEAGAIAQQYAYEMKGYLAALQR</sequence>
<name>A0A4R1BJJ7_9BACT</name>
<evidence type="ECO:0000313" key="9">
    <source>
        <dbReference type="EMBL" id="TCJ17474.1"/>
    </source>
</evidence>
<keyword evidence="4" id="KW-0665">Pyrimidine biosynthesis</keyword>
<evidence type="ECO:0000256" key="1">
    <source>
        <dbReference type="ARBA" id="ARBA00004861"/>
    </source>
</evidence>
<dbReference type="CDD" id="cd04725">
    <property type="entry name" value="OMP_decarboxylase_like"/>
    <property type="match status" value="1"/>
</dbReference>
<comment type="similarity">
    <text evidence="2">Belongs to the OMP decarboxylase family. Type 2 subfamily.</text>
</comment>
<feature type="domain" description="Orotidine 5'-phosphate decarboxylase" evidence="8">
    <location>
        <begin position="16"/>
        <end position="267"/>
    </location>
</feature>
<evidence type="ECO:0000256" key="6">
    <source>
        <dbReference type="ARBA" id="ARBA00049157"/>
    </source>
</evidence>
<dbReference type="NCBIfam" id="TIGR02127">
    <property type="entry name" value="pyrF_sub2"/>
    <property type="match status" value="1"/>
</dbReference>
<dbReference type="GO" id="GO:0006207">
    <property type="term" value="P:'de novo' pyrimidine nucleobase biosynthetic process"/>
    <property type="evidence" value="ECO:0007669"/>
    <property type="project" value="InterPro"/>
</dbReference>
<comment type="pathway">
    <text evidence="1">Pyrimidine metabolism; UMP biosynthesis via de novo pathway; UMP from orotate: step 2/2.</text>
</comment>
<dbReference type="SUPFAM" id="SSF51366">
    <property type="entry name" value="Ribulose-phoshate binding barrel"/>
    <property type="match status" value="1"/>
</dbReference>
<evidence type="ECO:0000259" key="8">
    <source>
        <dbReference type="SMART" id="SM00934"/>
    </source>
</evidence>
<evidence type="ECO:0000256" key="3">
    <source>
        <dbReference type="ARBA" id="ARBA00022793"/>
    </source>
</evidence>
<keyword evidence="5 9" id="KW-0456">Lyase</keyword>
<proteinExistence type="inferred from homology"/>
<dbReference type="UniPathway" id="UPA00070">
    <property type="reaction ID" value="UER00120"/>
</dbReference>
<organism evidence="9 10">
    <name type="scientific">Flaviaesturariibacter flavus</name>
    <dbReference type="NCBI Taxonomy" id="2502780"/>
    <lineage>
        <taxon>Bacteria</taxon>
        <taxon>Pseudomonadati</taxon>
        <taxon>Bacteroidota</taxon>
        <taxon>Chitinophagia</taxon>
        <taxon>Chitinophagales</taxon>
        <taxon>Chitinophagaceae</taxon>
        <taxon>Flaviaestuariibacter</taxon>
    </lineage>
</organism>
<dbReference type="PANTHER" id="PTHR43375:SF1">
    <property type="entry name" value="OROTIDINE 5'-PHOSPHATE DECARBOXYLASE"/>
    <property type="match status" value="1"/>
</dbReference>
<dbReference type="SMART" id="SM00934">
    <property type="entry name" value="OMPdecase"/>
    <property type="match status" value="1"/>
</dbReference>
<comment type="caution">
    <text evidence="9">The sequence shown here is derived from an EMBL/GenBank/DDBJ whole genome shotgun (WGS) entry which is preliminary data.</text>
</comment>
<dbReference type="InterPro" id="IPR001754">
    <property type="entry name" value="OMPdeCOase_dom"/>
</dbReference>
<evidence type="ECO:0000256" key="7">
    <source>
        <dbReference type="NCBIfam" id="TIGR02127"/>
    </source>
</evidence>
<dbReference type="PANTHER" id="PTHR43375">
    <property type="entry name" value="OROTIDINE 5'-PHOSPHATE DECARBOXYLASE"/>
    <property type="match status" value="1"/>
</dbReference>
<protein>
    <recommendedName>
        <fullName evidence="7">Orotidine-5'-phosphate decarboxylase</fullName>
        <ecNumber evidence="7">4.1.1.23</ecNumber>
    </recommendedName>
</protein>
<dbReference type="EMBL" id="SJZI01000008">
    <property type="protein sequence ID" value="TCJ17474.1"/>
    <property type="molecule type" value="Genomic_DNA"/>
</dbReference>
<dbReference type="OrthoDB" id="9808470at2"/>